<dbReference type="InterPro" id="IPR003340">
    <property type="entry name" value="B3_DNA-bd"/>
</dbReference>
<keyword evidence="3" id="KW-0238">DNA-binding</keyword>
<evidence type="ECO:0000259" key="6">
    <source>
        <dbReference type="PROSITE" id="PS50863"/>
    </source>
</evidence>
<keyword evidence="2" id="KW-0805">Transcription regulation</keyword>
<dbReference type="PROSITE" id="PS50863">
    <property type="entry name" value="B3"/>
    <property type="match status" value="1"/>
</dbReference>
<dbReference type="Pfam" id="PF02362">
    <property type="entry name" value="B3"/>
    <property type="match status" value="1"/>
</dbReference>
<keyword evidence="4" id="KW-0804">Transcription</keyword>
<evidence type="ECO:0000256" key="3">
    <source>
        <dbReference type="ARBA" id="ARBA00023125"/>
    </source>
</evidence>
<dbReference type="SMART" id="SM01019">
    <property type="entry name" value="B3"/>
    <property type="match status" value="1"/>
</dbReference>
<dbReference type="OMA" id="CDTRITM"/>
<evidence type="ECO:0000256" key="2">
    <source>
        <dbReference type="ARBA" id="ARBA00023015"/>
    </source>
</evidence>
<accession>A0A4Y7JFB1</accession>
<dbReference type="GO" id="GO:0005634">
    <property type="term" value="C:nucleus"/>
    <property type="evidence" value="ECO:0007669"/>
    <property type="project" value="UniProtKB-SubCell"/>
</dbReference>
<dbReference type="PANTHER" id="PTHR31391">
    <property type="entry name" value="B3 DOMAIN-CONTAINING PROTEIN OS11G0197600-RELATED"/>
    <property type="match status" value="1"/>
</dbReference>
<organism evidence="7 8">
    <name type="scientific">Papaver somniferum</name>
    <name type="common">Opium poppy</name>
    <dbReference type="NCBI Taxonomy" id="3469"/>
    <lineage>
        <taxon>Eukaryota</taxon>
        <taxon>Viridiplantae</taxon>
        <taxon>Streptophyta</taxon>
        <taxon>Embryophyta</taxon>
        <taxon>Tracheophyta</taxon>
        <taxon>Spermatophyta</taxon>
        <taxon>Magnoliopsida</taxon>
        <taxon>Ranunculales</taxon>
        <taxon>Papaveraceae</taxon>
        <taxon>Papaveroideae</taxon>
        <taxon>Papaver</taxon>
    </lineage>
</organism>
<proteinExistence type="predicted"/>
<evidence type="ECO:0000313" key="7">
    <source>
        <dbReference type="EMBL" id="RZC58611.1"/>
    </source>
</evidence>
<dbReference type="Gramene" id="RZC58611">
    <property type="protein sequence ID" value="RZC58611"/>
    <property type="gene ID" value="C5167_005919"/>
</dbReference>
<evidence type="ECO:0000256" key="5">
    <source>
        <dbReference type="ARBA" id="ARBA00023242"/>
    </source>
</evidence>
<sequence>MAQSNSYEEARKLRLEDNKRKFQMANSLSNVIRKKNNTAVKNQVKSKRTPVNPDFVRRSSRPREQVTYTENLGLKNCKTSYIATRVVTYAERSDALNRAMSFQSGLLSGNPSFVKSVLHSHVSVLFVPVEIRNNHLPREAEVRIVFEDEDGSVYEAKYNGVYGLLTTGWKTFFMDHKLDNGDALVIEIIEPTRVKVHIFKVPNDVSEVKVDELKNTEESNSIKTVDVNKLPRLQGDEVRNPNKVEHCDTRITMLKN</sequence>
<dbReference type="InterPro" id="IPR044837">
    <property type="entry name" value="REM16-like"/>
</dbReference>
<name>A0A4Y7JFB1_PAPSO</name>
<gene>
    <name evidence="7" type="ORF">C5167_005919</name>
</gene>
<evidence type="ECO:0000256" key="4">
    <source>
        <dbReference type="ARBA" id="ARBA00023163"/>
    </source>
</evidence>
<comment type="subcellular location">
    <subcellularLocation>
        <location evidence="1">Nucleus</location>
    </subcellularLocation>
</comment>
<reference evidence="7 8" key="1">
    <citation type="journal article" date="2018" name="Science">
        <title>The opium poppy genome and morphinan production.</title>
        <authorList>
            <person name="Guo L."/>
            <person name="Winzer T."/>
            <person name="Yang X."/>
            <person name="Li Y."/>
            <person name="Ning Z."/>
            <person name="He Z."/>
            <person name="Teodor R."/>
            <person name="Lu Y."/>
            <person name="Bowser T.A."/>
            <person name="Graham I.A."/>
            <person name="Ye K."/>
        </authorList>
    </citation>
    <scope>NUCLEOTIDE SEQUENCE [LARGE SCALE GENOMIC DNA]</scope>
    <source>
        <strain evidence="8">cv. HN1</strain>
        <tissue evidence="7">Leaves</tissue>
    </source>
</reference>
<evidence type="ECO:0000313" key="8">
    <source>
        <dbReference type="Proteomes" id="UP000316621"/>
    </source>
</evidence>
<feature type="domain" description="TF-B3" evidence="6">
    <location>
        <begin position="110"/>
        <end position="202"/>
    </location>
</feature>
<keyword evidence="5" id="KW-0539">Nucleus</keyword>
<evidence type="ECO:0000256" key="1">
    <source>
        <dbReference type="ARBA" id="ARBA00004123"/>
    </source>
</evidence>
<dbReference type="SUPFAM" id="SSF101936">
    <property type="entry name" value="DNA-binding pseudobarrel domain"/>
    <property type="match status" value="1"/>
</dbReference>
<dbReference type="EMBL" id="CM010718">
    <property type="protein sequence ID" value="RZC58611.1"/>
    <property type="molecule type" value="Genomic_DNA"/>
</dbReference>
<dbReference type="PANTHER" id="PTHR31391:SF4">
    <property type="entry name" value="B3 DOMAIN-CONTAINING PROTEIN OS03G0184500"/>
    <property type="match status" value="1"/>
</dbReference>
<dbReference type="CDD" id="cd10017">
    <property type="entry name" value="B3_DNA"/>
    <property type="match status" value="1"/>
</dbReference>
<keyword evidence="8" id="KW-1185">Reference proteome</keyword>
<protein>
    <recommendedName>
        <fullName evidence="6">TF-B3 domain-containing protein</fullName>
    </recommendedName>
</protein>
<dbReference type="GO" id="GO:0003677">
    <property type="term" value="F:DNA binding"/>
    <property type="evidence" value="ECO:0007669"/>
    <property type="project" value="UniProtKB-KW"/>
</dbReference>
<dbReference type="Proteomes" id="UP000316621">
    <property type="component" value="Chromosome 4"/>
</dbReference>
<dbReference type="InterPro" id="IPR015300">
    <property type="entry name" value="DNA-bd_pseudobarrel_sf"/>
</dbReference>
<dbReference type="AlphaFoldDB" id="A0A4Y7JFB1"/>
<dbReference type="Gene3D" id="2.40.330.10">
    <property type="entry name" value="DNA-binding pseudobarrel domain"/>
    <property type="match status" value="1"/>
</dbReference>